<keyword evidence="2" id="KW-1133">Transmembrane helix</keyword>
<dbReference type="KEGG" id="hoh:Hoch_4450"/>
<dbReference type="eggNOG" id="COG1413">
    <property type="taxonomic scope" value="Bacteria"/>
</dbReference>
<keyword evidence="4" id="KW-1185">Reference proteome</keyword>
<dbReference type="PANTHER" id="PTHR12697:SF5">
    <property type="entry name" value="DEOXYHYPUSINE HYDROXYLASE"/>
    <property type="match status" value="1"/>
</dbReference>
<feature type="region of interest" description="Disordered" evidence="1">
    <location>
        <begin position="38"/>
        <end position="111"/>
    </location>
</feature>
<dbReference type="Pfam" id="PF13646">
    <property type="entry name" value="HEAT_2"/>
    <property type="match status" value="2"/>
</dbReference>
<evidence type="ECO:0000256" key="1">
    <source>
        <dbReference type="SAM" id="MobiDB-lite"/>
    </source>
</evidence>
<dbReference type="STRING" id="502025.Hoch_4450"/>
<dbReference type="PANTHER" id="PTHR12697">
    <property type="entry name" value="PBS LYASE HEAT-LIKE PROTEIN"/>
    <property type="match status" value="1"/>
</dbReference>
<protein>
    <submittedName>
        <fullName evidence="3">PBS lyase HEAT domain protein repeat-containing protein</fullName>
    </submittedName>
</protein>
<organism evidence="3 4">
    <name type="scientific">Haliangium ochraceum (strain DSM 14365 / JCM 11303 / SMP-2)</name>
    <dbReference type="NCBI Taxonomy" id="502025"/>
    <lineage>
        <taxon>Bacteria</taxon>
        <taxon>Pseudomonadati</taxon>
        <taxon>Myxococcota</taxon>
        <taxon>Polyangia</taxon>
        <taxon>Haliangiales</taxon>
        <taxon>Kofleriaceae</taxon>
        <taxon>Haliangium</taxon>
    </lineage>
</organism>
<evidence type="ECO:0000313" key="4">
    <source>
        <dbReference type="Proteomes" id="UP000001880"/>
    </source>
</evidence>
<keyword evidence="2" id="KW-0472">Membrane</keyword>
<evidence type="ECO:0000313" key="3">
    <source>
        <dbReference type="EMBL" id="ACY16944.1"/>
    </source>
</evidence>
<feature type="compositionally biased region" description="Basic and acidic residues" evidence="1">
    <location>
        <begin position="76"/>
        <end position="85"/>
    </location>
</feature>
<dbReference type="RefSeq" id="WP_012829542.1">
    <property type="nucleotide sequence ID" value="NC_013440.1"/>
</dbReference>
<dbReference type="GO" id="GO:0016491">
    <property type="term" value="F:oxidoreductase activity"/>
    <property type="evidence" value="ECO:0007669"/>
    <property type="project" value="TreeGrafter"/>
</dbReference>
<sequence>MVGNACPTCAKPIDPARAPVARVRGGRVVTFCSQACADASRPDAPSAEPPATSPEPAAAAKDAKGGRSKRRARTAILHEQERGGARDSAAGSGDSDETAEEYAGRRSRSSGRRRVIALSTAILLGGMAITVINAVSPSTPVDVNAASEQPTRRSPASGDGASSASPSASTAAEPSASEATPYQRAQQTLRELLASTSPRVQRIAAMALSRLGAEAAPQAVARLGELLEQEPSALGRMEIAYALARAGDERGRSELIAALRSERRDVRLEAARSLVQLGTDLGNTTLEHMLRLRTHRLGVAGLLARRGNEKGLEALREVLDDDDTTPELAMRAAVALGRAGDESVRGRLVEILEDGRYHVGAADALAALEDPAAVPALTRQLGLSSMCVRAALGLRRLDQSVSLDELAEALDTGSESARVSAAEAILILAGPQSIAEYD</sequence>
<feature type="compositionally biased region" description="Polar residues" evidence="1">
    <location>
        <begin position="140"/>
        <end position="149"/>
    </location>
</feature>
<keyword evidence="3" id="KW-0456">Lyase</keyword>
<proteinExistence type="predicted"/>
<dbReference type="OrthoDB" id="9812352at2"/>
<keyword evidence="2" id="KW-0812">Transmembrane</keyword>
<dbReference type="Gene3D" id="1.25.10.10">
    <property type="entry name" value="Leucine-rich Repeat Variant"/>
    <property type="match status" value="2"/>
</dbReference>
<dbReference type="SMART" id="SM00567">
    <property type="entry name" value="EZ_HEAT"/>
    <property type="match status" value="6"/>
</dbReference>
<name>D0LNN9_HALO1</name>
<gene>
    <name evidence="3" type="ordered locus">Hoch_4450</name>
</gene>
<evidence type="ECO:0000256" key="2">
    <source>
        <dbReference type="SAM" id="Phobius"/>
    </source>
</evidence>
<dbReference type="AlphaFoldDB" id="D0LNN9"/>
<feature type="compositionally biased region" description="Low complexity" evidence="1">
    <location>
        <begin position="154"/>
        <end position="181"/>
    </location>
</feature>
<feature type="transmembrane region" description="Helical" evidence="2">
    <location>
        <begin position="115"/>
        <end position="135"/>
    </location>
</feature>
<dbReference type="InterPro" id="IPR016024">
    <property type="entry name" value="ARM-type_fold"/>
</dbReference>
<feature type="region of interest" description="Disordered" evidence="1">
    <location>
        <begin position="140"/>
        <end position="184"/>
    </location>
</feature>
<accession>D0LNN9</accession>
<dbReference type="HOGENOM" id="CLU_625251_0_0_7"/>
<dbReference type="EMBL" id="CP001804">
    <property type="protein sequence ID" value="ACY16944.1"/>
    <property type="molecule type" value="Genomic_DNA"/>
</dbReference>
<dbReference type="InterPro" id="IPR004155">
    <property type="entry name" value="PBS_lyase_HEAT"/>
</dbReference>
<dbReference type="SUPFAM" id="SSF48371">
    <property type="entry name" value="ARM repeat"/>
    <property type="match status" value="1"/>
</dbReference>
<reference evidence="3 4" key="1">
    <citation type="journal article" date="2010" name="Stand. Genomic Sci.">
        <title>Complete genome sequence of Haliangium ochraceum type strain (SMP-2).</title>
        <authorList>
            <consortium name="US DOE Joint Genome Institute (JGI-PGF)"/>
            <person name="Ivanova N."/>
            <person name="Daum C."/>
            <person name="Lang E."/>
            <person name="Abt B."/>
            <person name="Kopitz M."/>
            <person name="Saunders E."/>
            <person name="Lapidus A."/>
            <person name="Lucas S."/>
            <person name="Glavina Del Rio T."/>
            <person name="Nolan M."/>
            <person name="Tice H."/>
            <person name="Copeland A."/>
            <person name="Cheng J.F."/>
            <person name="Chen F."/>
            <person name="Bruce D."/>
            <person name="Goodwin L."/>
            <person name="Pitluck S."/>
            <person name="Mavromatis K."/>
            <person name="Pati A."/>
            <person name="Mikhailova N."/>
            <person name="Chen A."/>
            <person name="Palaniappan K."/>
            <person name="Land M."/>
            <person name="Hauser L."/>
            <person name="Chang Y.J."/>
            <person name="Jeffries C.D."/>
            <person name="Detter J.C."/>
            <person name="Brettin T."/>
            <person name="Rohde M."/>
            <person name="Goker M."/>
            <person name="Bristow J."/>
            <person name="Markowitz V."/>
            <person name="Eisen J.A."/>
            <person name="Hugenholtz P."/>
            <person name="Kyrpides N.C."/>
            <person name="Klenk H.P."/>
        </authorList>
    </citation>
    <scope>NUCLEOTIDE SEQUENCE [LARGE SCALE GENOMIC DNA]</scope>
    <source>
        <strain evidence="4">DSM 14365 / CIP 107738 / JCM 11303 / AJ 13395 / SMP-2</strain>
    </source>
</reference>
<dbReference type="Proteomes" id="UP000001880">
    <property type="component" value="Chromosome"/>
</dbReference>
<dbReference type="GO" id="GO:0016829">
    <property type="term" value="F:lyase activity"/>
    <property type="evidence" value="ECO:0007669"/>
    <property type="project" value="UniProtKB-KW"/>
</dbReference>
<dbReference type="InterPro" id="IPR011989">
    <property type="entry name" value="ARM-like"/>
</dbReference>